<sequence length="289" mass="30103">MNNITVLGLGAMGSRMAARLLSAGKTVTVWNRSATAAAALVAAGARQAGTPREVVQEADVVISMLRDDDASRAVWLDVGHGALAGMRSASIAIESSTLSPQWITELDGHMRAQNIALLEAPVSGSRVHADAGQLVFLAAGEEPVFAACRDVLLLGAGAHHVGHVGDGALCKLATNALLGLQVLGLAEVIAMLDRKGADTGRILAAMASTPVWSPVATYLSGSMTAARFEPQFPVSLMEKDFSYTLREAGAEHLAPTIAAARQVFLAAKAQGLGDENMTSVIKLFQSRDH</sequence>
<proteinExistence type="predicted"/>
<dbReference type="Gene3D" id="3.40.50.720">
    <property type="entry name" value="NAD(P)-binding Rossmann-like Domain"/>
    <property type="match status" value="1"/>
</dbReference>
<dbReference type="EMBL" id="WNDS01000005">
    <property type="protein sequence ID" value="KAF1013333.1"/>
    <property type="molecule type" value="Genomic_DNA"/>
</dbReference>
<dbReference type="Pfam" id="PF14833">
    <property type="entry name" value="NAD_binding_11"/>
    <property type="match status" value="1"/>
</dbReference>
<reference evidence="7" key="1">
    <citation type="journal article" date="2020" name="MBio">
        <title>Horizontal gene transfer to a defensive symbiont with a reduced genome amongst a multipartite beetle microbiome.</title>
        <authorList>
            <person name="Waterworth S.C."/>
            <person name="Florez L.V."/>
            <person name="Rees E.R."/>
            <person name="Hertweck C."/>
            <person name="Kaltenpoth M."/>
            <person name="Kwan J.C."/>
        </authorList>
    </citation>
    <scope>NUCLEOTIDE SEQUENCE [LARGE SCALE GENOMIC DNA]</scope>
</reference>
<dbReference type="GO" id="GO:0016054">
    <property type="term" value="P:organic acid catabolic process"/>
    <property type="evidence" value="ECO:0007669"/>
    <property type="project" value="UniProtKB-ARBA"/>
</dbReference>
<dbReference type="PANTHER" id="PTHR43580:SF2">
    <property type="entry name" value="CYTOKINE-LIKE NUCLEAR FACTOR N-PAC"/>
    <property type="match status" value="1"/>
</dbReference>
<dbReference type="GO" id="GO:0016491">
    <property type="term" value="F:oxidoreductase activity"/>
    <property type="evidence" value="ECO:0007669"/>
    <property type="project" value="UniProtKB-KW"/>
</dbReference>
<dbReference type="GO" id="GO:0051287">
    <property type="term" value="F:NAD binding"/>
    <property type="evidence" value="ECO:0007669"/>
    <property type="project" value="InterPro"/>
</dbReference>
<evidence type="ECO:0000259" key="5">
    <source>
        <dbReference type="Pfam" id="PF14833"/>
    </source>
</evidence>
<name>A0A7V8FDR1_STEMA</name>
<dbReference type="InterPro" id="IPR051265">
    <property type="entry name" value="HIBADH-related_NP60_sf"/>
</dbReference>
<evidence type="ECO:0000256" key="2">
    <source>
        <dbReference type="ARBA" id="ARBA00023027"/>
    </source>
</evidence>
<keyword evidence="1" id="KW-0560">Oxidoreductase</keyword>
<accession>A0A7V8FDR1</accession>
<dbReference type="InterPro" id="IPR015815">
    <property type="entry name" value="HIBADH-related"/>
</dbReference>
<feature type="active site" evidence="3">
    <location>
        <position position="171"/>
    </location>
</feature>
<dbReference type="InterPro" id="IPR008927">
    <property type="entry name" value="6-PGluconate_DH-like_C_sf"/>
</dbReference>
<dbReference type="PIRSF" id="PIRSF000103">
    <property type="entry name" value="HIBADH"/>
    <property type="match status" value="1"/>
</dbReference>
<comment type="caution">
    <text evidence="6">The sequence shown here is derived from an EMBL/GenBank/DDBJ whole genome shotgun (WGS) entry which is preliminary data.</text>
</comment>
<evidence type="ECO:0000259" key="4">
    <source>
        <dbReference type="Pfam" id="PF03446"/>
    </source>
</evidence>
<evidence type="ECO:0000256" key="1">
    <source>
        <dbReference type="ARBA" id="ARBA00023002"/>
    </source>
</evidence>
<dbReference type="InterPro" id="IPR036291">
    <property type="entry name" value="NAD(P)-bd_dom_sf"/>
</dbReference>
<dbReference type="Gene3D" id="1.10.1040.10">
    <property type="entry name" value="N-(1-d-carboxylethyl)-l-norvaline Dehydrogenase, domain 2"/>
    <property type="match status" value="1"/>
</dbReference>
<dbReference type="PANTHER" id="PTHR43580">
    <property type="entry name" value="OXIDOREDUCTASE GLYR1-RELATED"/>
    <property type="match status" value="1"/>
</dbReference>
<keyword evidence="2" id="KW-0520">NAD</keyword>
<dbReference type="InterPro" id="IPR029154">
    <property type="entry name" value="HIBADH-like_NADP-bd"/>
</dbReference>
<protein>
    <submittedName>
        <fullName evidence="6">2-hydroxy-3-oxopropionate reductase</fullName>
    </submittedName>
</protein>
<organism evidence="6 7">
    <name type="scientific">Stenotrophomonas maltophilia</name>
    <name type="common">Pseudomonas maltophilia</name>
    <name type="synonym">Xanthomonas maltophilia</name>
    <dbReference type="NCBI Taxonomy" id="40324"/>
    <lineage>
        <taxon>Bacteria</taxon>
        <taxon>Pseudomonadati</taxon>
        <taxon>Pseudomonadota</taxon>
        <taxon>Gammaproteobacteria</taxon>
        <taxon>Lysobacterales</taxon>
        <taxon>Lysobacteraceae</taxon>
        <taxon>Stenotrophomonas</taxon>
        <taxon>Stenotrophomonas maltophilia group</taxon>
    </lineage>
</organism>
<dbReference type="Proteomes" id="UP000487117">
    <property type="component" value="Unassembled WGS sequence"/>
</dbReference>
<dbReference type="GO" id="GO:0050661">
    <property type="term" value="F:NADP binding"/>
    <property type="evidence" value="ECO:0007669"/>
    <property type="project" value="InterPro"/>
</dbReference>
<dbReference type="SUPFAM" id="SSF51735">
    <property type="entry name" value="NAD(P)-binding Rossmann-fold domains"/>
    <property type="match status" value="1"/>
</dbReference>
<dbReference type="AlphaFoldDB" id="A0A7V8FDR1"/>
<feature type="domain" description="6-phosphogluconate dehydrogenase NADP-binding" evidence="4">
    <location>
        <begin position="3"/>
        <end position="153"/>
    </location>
</feature>
<evidence type="ECO:0000256" key="3">
    <source>
        <dbReference type="PIRSR" id="PIRSR000103-1"/>
    </source>
</evidence>
<evidence type="ECO:0000313" key="6">
    <source>
        <dbReference type="EMBL" id="KAF1013333.1"/>
    </source>
</evidence>
<feature type="domain" description="3-hydroxyisobutyrate dehydrogenase-like NAD-binding" evidence="5">
    <location>
        <begin position="165"/>
        <end position="283"/>
    </location>
</feature>
<dbReference type="Pfam" id="PF03446">
    <property type="entry name" value="NAD_binding_2"/>
    <property type="match status" value="1"/>
</dbReference>
<dbReference type="InterPro" id="IPR002204">
    <property type="entry name" value="3-OH-isobutyrate_DH-rel_CS"/>
</dbReference>
<gene>
    <name evidence="6" type="primary">garR</name>
    <name evidence="6" type="ORF">GAK31_03482</name>
</gene>
<dbReference type="PROSITE" id="PS00895">
    <property type="entry name" value="3_HYDROXYISOBUT_DH"/>
    <property type="match status" value="1"/>
</dbReference>
<dbReference type="InterPro" id="IPR006115">
    <property type="entry name" value="6PGDH_NADP-bd"/>
</dbReference>
<dbReference type="SUPFAM" id="SSF48179">
    <property type="entry name" value="6-phosphogluconate dehydrogenase C-terminal domain-like"/>
    <property type="match status" value="1"/>
</dbReference>
<evidence type="ECO:0000313" key="7">
    <source>
        <dbReference type="Proteomes" id="UP000487117"/>
    </source>
</evidence>
<dbReference type="InterPro" id="IPR013328">
    <property type="entry name" value="6PGD_dom2"/>
</dbReference>